<name>A0A9N9U927_9HYPO</name>
<reference evidence="3 4" key="2">
    <citation type="submission" date="2021-10" db="EMBL/GenBank/DDBJ databases">
        <authorList>
            <person name="Piombo E."/>
        </authorList>
    </citation>
    <scope>NUCLEOTIDE SEQUENCE [LARGE SCALE GENOMIC DNA]</scope>
</reference>
<accession>A0A9N9U927</accession>
<evidence type="ECO:0000256" key="1">
    <source>
        <dbReference type="SAM" id="MobiDB-lite"/>
    </source>
</evidence>
<evidence type="ECO:0000313" key="4">
    <source>
        <dbReference type="Proteomes" id="UP000754883"/>
    </source>
</evidence>
<feature type="domain" description="DUF6546" evidence="2">
    <location>
        <begin position="38"/>
        <end position="115"/>
    </location>
</feature>
<sequence length="120" mass="12717">MDMKLASLTTSSIGSLATPPRTGRNTPGSSGSSPADAGREGLAALFSYQPRPTRLTWKAPCNFSIPDSVTKAWDEVARTSYGLKSAAVKQLLDGTAIKSHADSIVQLQLSQMVVRPISLQ</sequence>
<dbReference type="Pfam" id="PF20183">
    <property type="entry name" value="DUF6546"/>
    <property type="match status" value="1"/>
</dbReference>
<reference evidence="4" key="1">
    <citation type="submission" date="2019-06" db="EMBL/GenBank/DDBJ databases">
        <authorList>
            <person name="Broberg M."/>
        </authorList>
    </citation>
    <scope>NUCLEOTIDE SEQUENCE [LARGE SCALE GENOMIC DNA]</scope>
</reference>
<comment type="caution">
    <text evidence="3">The sequence shown here is derived from an EMBL/GenBank/DDBJ whole genome shotgun (WGS) entry which is preliminary data.</text>
</comment>
<feature type="region of interest" description="Disordered" evidence="1">
    <location>
        <begin position="1"/>
        <end position="42"/>
    </location>
</feature>
<keyword evidence="4" id="KW-1185">Reference proteome</keyword>
<evidence type="ECO:0000313" key="3">
    <source>
        <dbReference type="EMBL" id="CAG9979513.1"/>
    </source>
</evidence>
<proteinExistence type="predicted"/>
<dbReference type="EMBL" id="CABFNO020001301">
    <property type="protein sequence ID" value="CAG9979513.1"/>
    <property type="molecule type" value="Genomic_DNA"/>
</dbReference>
<dbReference type="InterPro" id="IPR046676">
    <property type="entry name" value="DUF6546"/>
</dbReference>
<evidence type="ECO:0000259" key="2">
    <source>
        <dbReference type="Pfam" id="PF20183"/>
    </source>
</evidence>
<dbReference type="Proteomes" id="UP000754883">
    <property type="component" value="Unassembled WGS sequence"/>
</dbReference>
<dbReference type="OrthoDB" id="4688861at2759"/>
<dbReference type="AlphaFoldDB" id="A0A9N9U927"/>
<organism evidence="3 4">
    <name type="scientific">Clonostachys byssicola</name>
    <dbReference type="NCBI Taxonomy" id="160290"/>
    <lineage>
        <taxon>Eukaryota</taxon>
        <taxon>Fungi</taxon>
        <taxon>Dikarya</taxon>
        <taxon>Ascomycota</taxon>
        <taxon>Pezizomycotina</taxon>
        <taxon>Sordariomycetes</taxon>
        <taxon>Hypocreomycetidae</taxon>
        <taxon>Hypocreales</taxon>
        <taxon>Bionectriaceae</taxon>
        <taxon>Clonostachys</taxon>
    </lineage>
</organism>
<protein>
    <recommendedName>
        <fullName evidence="2">DUF6546 domain-containing protein</fullName>
    </recommendedName>
</protein>
<gene>
    <name evidence="3" type="ORF">CBYS24578_00004973</name>
</gene>